<evidence type="ECO:0000256" key="2">
    <source>
        <dbReference type="ARBA" id="ARBA00022553"/>
    </source>
</evidence>
<dbReference type="EMBL" id="MAEL01000027">
    <property type="protein sequence ID" value="KAF1305010.1"/>
    <property type="molecule type" value="Genomic_DNA"/>
</dbReference>
<keyword evidence="3 9" id="KW-0762">Sugar transport</keyword>
<dbReference type="InterPro" id="IPR036095">
    <property type="entry name" value="PTS_EIIB-like_sf"/>
</dbReference>
<proteinExistence type="predicted"/>
<evidence type="ECO:0000256" key="1">
    <source>
        <dbReference type="ARBA" id="ARBA00022448"/>
    </source>
</evidence>
<evidence type="ECO:0000259" key="8">
    <source>
        <dbReference type="PROSITE" id="PS51100"/>
    </source>
</evidence>
<dbReference type="PROSITE" id="PS51100">
    <property type="entry name" value="PTS_EIIB_TYPE_3"/>
    <property type="match status" value="1"/>
</dbReference>
<evidence type="ECO:0000313" key="10">
    <source>
        <dbReference type="Proteomes" id="UP000782705"/>
    </source>
</evidence>
<dbReference type="InterPro" id="IPR013012">
    <property type="entry name" value="PTS_EIIB_3"/>
</dbReference>
<keyword evidence="1" id="KW-0813">Transport</keyword>
<keyword evidence="2" id="KW-0597">Phosphoprotein</keyword>
<sequence length="103" mass="11580">MKKIFLCCGAGMSSGFLAQTMRKAAKKKKLNYEIKAASESDIESYIGDTDIVLLGPHMTYLIDEVKDKAEQYKVPMVVIPEDIYGELDGEKMLEQVQSILEKE</sequence>
<dbReference type="Gene3D" id="3.40.50.2300">
    <property type="match status" value="1"/>
</dbReference>
<evidence type="ECO:0000256" key="5">
    <source>
        <dbReference type="ARBA" id="ARBA00022683"/>
    </source>
</evidence>
<organism evidence="9 10">
    <name type="scientific">Candidatus Enterococcus willemsii</name>
    <dbReference type="NCBI Taxonomy" id="1857215"/>
    <lineage>
        <taxon>Bacteria</taxon>
        <taxon>Bacillati</taxon>
        <taxon>Bacillota</taxon>
        <taxon>Bacilli</taxon>
        <taxon>Lactobacillales</taxon>
        <taxon>Enterococcaceae</taxon>
        <taxon>Enterococcus</taxon>
    </lineage>
</organism>
<dbReference type="CDD" id="cd05564">
    <property type="entry name" value="PTS_IIB_chitobiose_lichenan"/>
    <property type="match status" value="1"/>
</dbReference>
<keyword evidence="5" id="KW-0598">Phosphotransferase system</keyword>
<feature type="modified residue" description="Phosphocysteine; by EIIA" evidence="7">
    <location>
        <position position="8"/>
    </location>
</feature>
<evidence type="ECO:0000313" key="9">
    <source>
        <dbReference type="EMBL" id="KAF1305010.1"/>
    </source>
</evidence>
<dbReference type="PANTHER" id="PTHR34581">
    <property type="entry name" value="PTS SYSTEM N,N'-DIACETYLCHITOBIOSE-SPECIFIC EIIB COMPONENT"/>
    <property type="match status" value="1"/>
</dbReference>
<evidence type="ECO:0000256" key="6">
    <source>
        <dbReference type="ARBA" id="ARBA00022777"/>
    </source>
</evidence>
<evidence type="ECO:0000256" key="4">
    <source>
        <dbReference type="ARBA" id="ARBA00022679"/>
    </source>
</evidence>
<evidence type="ECO:0000256" key="3">
    <source>
        <dbReference type="ARBA" id="ARBA00022597"/>
    </source>
</evidence>
<dbReference type="InterPro" id="IPR003501">
    <property type="entry name" value="PTS_EIIB_2/3"/>
</dbReference>
<protein>
    <submittedName>
        <fullName evidence="9">PTS sugar transporter subunit IIB</fullName>
    </submittedName>
</protein>
<dbReference type="PANTHER" id="PTHR34581:SF2">
    <property type="entry name" value="PTS SYSTEM N,N'-DIACETYLCHITOBIOSE-SPECIFIC EIIB COMPONENT"/>
    <property type="match status" value="1"/>
</dbReference>
<dbReference type="SUPFAM" id="SSF52794">
    <property type="entry name" value="PTS system IIB component-like"/>
    <property type="match status" value="1"/>
</dbReference>
<dbReference type="InterPro" id="IPR051819">
    <property type="entry name" value="PTS_sugar-specific_EIIB"/>
</dbReference>
<gene>
    <name evidence="9" type="ORF">BAU17_12865</name>
</gene>
<accession>A0ABQ6Z0Z3</accession>
<keyword evidence="10" id="KW-1185">Reference proteome</keyword>
<keyword evidence="6" id="KW-0418">Kinase</keyword>
<reference evidence="9 10" key="1">
    <citation type="submission" date="2016-06" db="EMBL/GenBank/DDBJ databases">
        <title>Four novel species of enterococci isolated from chicken manure.</title>
        <authorList>
            <person name="Van Tyne D."/>
        </authorList>
    </citation>
    <scope>NUCLEOTIDE SEQUENCE [LARGE SCALE GENOMIC DNA]</scope>
    <source>
        <strain evidence="9 10">CU12B</strain>
    </source>
</reference>
<feature type="domain" description="PTS EIIB type-3" evidence="8">
    <location>
        <begin position="1"/>
        <end position="103"/>
    </location>
</feature>
<keyword evidence="4" id="KW-0808">Transferase</keyword>
<dbReference type="Proteomes" id="UP000782705">
    <property type="component" value="Unassembled WGS sequence"/>
</dbReference>
<comment type="caution">
    <text evidence="9">The sequence shown here is derived from an EMBL/GenBank/DDBJ whole genome shotgun (WGS) entry which is preliminary data.</text>
</comment>
<name>A0ABQ6Z0Z3_9ENTE</name>
<evidence type="ECO:0000256" key="7">
    <source>
        <dbReference type="PROSITE-ProRule" id="PRU00423"/>
    </source>
</evidence>
<dbReference type="Pfam" id="PF02302">
    <property type="entry name" value="PTS_IIB"/>
    <property type="match status" value="1"/>
</dbReference>
<dbReference type="RefSeq" id="WP_161901495.1">
    <property type="nucleotide sequence ID" value="NZ_MAEL01000027.1"/>
</dbReference>